<gene>
    <name evidence="1 2" type="primary">Fbxl2</name>
</gene>
<dbReference type="GeneTree" id="ENSGT00940000153845"/>
<dbReference type="ProteomicsDB" id="328560"/>
<evidence type="ECO:0000313" key="3">
    <source>
        <dbReference type="Proteomes" id="UP000000589"/>
    </source>
</evidence>
<dbReference type="HOGENOM" id="CLU_3319907_0_0_1"/>
<keyword evidence="3" id="KW-1185">Reference proteome</keyword>
<dbReference type="AGR" id="MGI:1919429"/>
<dbReference type="AlphaFoldDB" id="D6RFC8"/>
<dbReference type="Proteomes" id="UP000000589">
    <property type="component" value="Chromosome 9"/>
</dbReference>
<sequence length="39" mass="4275">MVFSNSDDGLINKKLPKELLLSIAPALTHPVLYSVCPLH</sequence>
<dbReference type="VEuPathDB" id="HostDB:ENSMUSG00000032507"/>
<dbReference type="Ensembl" id="ENSMUST00000143180.8">
    <property type="protein sequence ID" value="ENSMUSP00000117058.2"/>
    <property type="gene ID" value="ENSMUSG00000032507.16"/>
</dbReference>
<reference evidence="1 3" key="1">
    <citation type="journal article" date="2009" name="PLoS Biol.">
        <title>Lineage-specific biology revealed by a finished genome assembly of the mouse.</title>
        <authorList>
            <consortium name="Mouse Genome Sequencing Consortium"/>
            <person name="Church D.M."/>
            <person name="Goodstadt L."/>
            <person name="Hillier L.W."/>
            <person name="Zody M.C."/>
            <person name="Goldstein S."/>
            <person name="She X."/>
            <person name="Bult C.J."/>
            <person name="Agarwala R."/>
            <person name="Cherry J.L."/>
            <person name="DiCuccio M."/>
            <person name="Hlavina W."/>
            <person name="Kapustin Y."/>
            <person name="Meric P."/>
            <person name="Maglott D."/>
            <person name="Birtle Z."/>
            <person name="Marques A.C."/>
            <person name="Graves T."/>
            <person name="Zhou S."/>
            <person name="Teague B."/>
            <person name="Potamousis K."/>
            <person name="Churas C."/>
            <person name="Place M."/>
            <person name="Herschleb J."/>
            <person name="Runnheim R."/>
            <person name="Forrest D."/>
            <person name="Amos-Landgraf J."/>
            <person name="Schwartz D.C."/>
            <person name="Cheng Z."/>
            <person name="Lindblad-Toh K."/>
            <person name="Eichler E.E."/>
            <person name="Ponting C.P."/>
        </authorList>
    </citation>
    <scope>NUCLEOTIDE SEQUENCE [LARGE SCALE GENOMIC DNA]</scope>
    <source>
        <strain evidence="1 3">C57BL/6J</strain>
    </source>
</reference>
<reference evidence="1" key="4">
    <citation type="submission" date="2025-09" db="UniProtKB">
        <authorList>
            <consortium name="Ensembl"/>
        </authorList>
    </citation>
    <scope>IDENTIFICATION</scope>
    <source>
        <strain evidence="1">C57BL/6J</strain>
    </source>
</reference>
<name>D6RFC8_MOUSE</name>
<dbReference type="MGI" id="MGI:1919429">
    <property type="gene designation" value="Fbxl2"/>
</dbReference>
<evidence type="ECO:0000313" key="2">
    <source>
        <dbReference type="MGI" id="MGI:1919429"/>
    </source>
</evidence>
<organism evidence="1 3">
    <name type="scientific">Mus musculus</name>
    <name type="common">Mouse</name>
    <dbReference type="NCBI Taxonomy" id="10090"/>
    <lineage>
        <taxon>Eukaryota</taxon>
        <taxon>Metazoa</taxon>
        <taxon>Chordata</taxon>
        <taxon>Craniata</taxon>
        <taxon>Vertebrata</taxon>
        <taxon>Euteleostomi</taxon>
        <taxon>Mammalia</taxon>
        <taxon>Eutheria</taxon>
        <taxon>Euarchontoglires</taxon>
        <taxon>Glires</taxon>
        <taxon>Rodentia</taxon>
        <taxon>Myomorpha</taxon>
        <taxon>Muroidea</taxon>
        <taxon>Muridae</taxon>
        <taxon>Murinae</taxon>
        <taxon>Mus</taxon>
        <taxon>Mus</taxon>
    </lineage>
</organism>
<reference evidence="1" key="3">
    <citation type="submission" date="2025-08" db="UniProtKB">
        <authorList>
            <consortium name="Ensembl"/>
        </authorList>
    </citation>
    <scope>IDENTIFICATION</scope>
    <source>
        <strain evidence="1">C57BL/6J</strain>
    </source>
</reference>
<dbReference type="Bgee" id="ENSMUSG00000032507">
    <property type="expression patterns" value="Expressed in lumbar dorsal root ganglion and 128 other cell types or tissues"/>
</dbReference>
<evidence type="ECO:0000313" key="1">
    <source>
        <dbReference type="Ensembl" id="ENSMUSP00000117058.2"/>
    </source>
</evidence>
<dbReference type="SMR" id="D6RFC8"/>
<accession>D6RFC8</accession>
<proteinExistence type="predicted"/>
<dbReference type="Antibodypedia" id="27896">
    <property type="antibodies" value="173 antibodies from 27 providers"/>
</dbReference>
<dbReference type="ExpressionAtlas" id="D6RFC8">
    <property type="expression patterns" value="baseline and differential"/>
</dbReference>
<reference evidence="1 3" key="2">
    <citation type="journal article" date="2011" name="PLoS Biol.">
        <title>Modernizing reference genome assemblies.</title>
        <authorList>
            <person name="Church D.M."/>
            <person name="Schneider V.A."/>
            <person name="Graves T."/>
            <person name="Auger K."/>
            <person name="Cunningham F."/>
            <person name="Bouk N."/>
            <person name="Chen H.C."/>
            <person name="Agarwala R."/>
            <person name="McLaren W.M."/>
            <person name="Ritchie G.R."/>
            <person name="Albracht D."/>
            <person name="Kremitzki M."/>
            <person name="Rock S."/>
            <person name="Kotkiewicz H."/>
            <person name="Kremitzki C."/>
            <person name="Wollam A."/>
            <person name="Trani L."/>
            <person name="Fulton L."/>
            <person name="Fulton R."/>
            <person name="Matthews L."/>
            <person name="Whitehead S."/>
            <person name="Chow W."/>
            <person name="Torrance J."/>
            <person name="Dunn M."/>
            <person name="Harden G."/>
            <person name="Threadgold G."/>
            <person name="Wood J."/>
            <person name="Collins J."/>
            <person name="Heath P."/>
            <person name="Griffiths G."/>
            <person name="Pelan S."/>
            <person name="Grafham D."/>
            <person name="Eichler E.E."/>
            <person name="Weinstock G."/>
            <person name="Mardis E.R."/>
            <person name="Wilson R.K."/>
            <person name="Howe K."/>
            <person name="Flicek P."/>
            <person name="Hubbard T."/>
        </authorList>
    </citation>
    <scope>NUCLEOTIDE SEQUENCE [LARGE SCALE GENOMIC DNA]</scope>
    <source>
        <strain evidence="1 3">C57BL/6J</strain>
    </source>
</reference>
<protein>
    <submittedName>
        <fullName evidence="1">F-box and leucine-rich repeat protein 2</fullName>
    </submittedName>
</protein>